<reference evidence="5 6" key="1">
    <citation type="submission" date="2016-11" db="EMBL/GenBank/DDBJ databases">
        <authorList>
            <consortium name="Pathogen Informatics"/>
        </authorList>
    </citation>
    <scope>NUCLEOTIDE SEQUENCE [LARGE SCALE GENOMIC DNA]</scope>
    <source>
        <strain evidence="3 6">104</strain>
        <strain evidence="4 5">696</strain>
    </source>
</reference>
<feature type="coiled-coil region" evidence="2">
    <location>
        <begin position="15"/>
        <end position="42"/>
    </location>
</feature>
<keyword evidence="2" id="KW-0175">Coiled coil</keyword>
<comment type="caution">
    <text evidence="3">The sequence shown here is derived from an EMBL/GenBank/DDBJ whole genome shotgun (WGS) entry which is preliminary data.</text>
</comment>
<sequence>MADLVYDYAKISALVGDWQASIARLQQLLDEQRAEVNKLAESWTGATGDAFRREQKIWQQTADTLLAAAKKLGGLISAAAEAMAKTEAGVANNPQFSGSD</sequence>
<dbReference type="Gene3D" id="1.10.287.1060">
    <property type="entry name" value="ESAT-6-like"/>
    <property type="match status" value="1"/>
</dbReference>
<comment type="similarity">
    <text evidence="1">Belongs to the WXG100 family.</text>
</comment>
<evidence type="ECO:0000313" key="4">
    <source>
        <dbReference type="EMBL" id="SIN33427.1"/>
    </source>
</evidence>
<name>A0A1N5L2A0_9MYCO</name>
<accession>A0A1N5L2A0</accession>
<dbReference type="InterPro" id="IPR010310">
    <property type="entry name" value="T7SS_ESAT-6-like"/>
</dbReference>
<dbReference type="EMBL" id="FSHM01000006">
    <property type="protein sequence ID" value="SIB48520.1"/>
    <property type="molecule type" value="Genomic_DNA"/>
</dbReference>
<dbReference type="EMBL" id="FSQE01000009">
    <property type="protein sequence ID" value="SIN33427.1"/>
    <property type="molecule type" value="Genomic_DNA"/>
</dbReference>
<gene>
    <name evidence="3" type="primary">esxA</name>
    <name evidence="3" type="ORF">SAMEA2070301_03842</name>
    <name evidence="4" type="ORF">SAMEA2152244_03980</name>
</gene>
<dbReference type="NCBIfam" id="TIGR03930">
    <property type="entry name" value="WXG100_ESAT6"/>
    <property type="match status" value="1"/>
</dbReference>
<dbReference type="AlphaFoldDB" id="A0A1N5L2A0"/>
<evidence type="ECO:0000313" key="5">
    <source>
        <dbReference type="Proteomes" id="UP000184831"/>
    </source>
</evidence>
<dbReference type="GeneID" id="93379264"/>
<dbReference type="RefSeq" id="WP_005110837.1">
    <property type="nucleotide sequence ID" value="NZ_AP028613.1"/>
</dbReference>
<dbReference type="SUPFAM" id="SSF140453">
    <property type="entry name" value="EsxAB dimer-like"/>
    <property type="match status" value="1"/>
</dbReference>
<organism evidence="3 6">
    <name type="scientific">Mycobacteroides abscessus subsp. abscessus</name>
    <dbReference type="NCBI Taxonomy" id="1185650"/>
    <lineage>
        <taxon>Bacteria</taxon>
        <taxon>Bacillati</taxon>
        <taxon>Actinomycetota</taxon>
        <taxon>Actinomycetes</taxon>
        <taxon>Mycobacteriales</taxon>
        <taxon>Mycobacteriaceae</taxon>
        <taxon>Mycobacteroides</taxon>
        <taxon>Mycobacteroides abscessus</taxon>
    </lineage>
</organism>
<evidence type="ECO:0000313" key="3">
    <source>
        <dbReference type="EMBL" id="SIB48520.1"/>
    </source>
</evidence>
<dbReference type="Proteomes" id="UP000185210">
    <property type="component" value="Unassembled WGS sequence"/>
</dbReference>
<evidence type="ECO:0000313" key="6">
    <source>
        <dbReference type="Proteomes" id="UP000185210"/>
    </source>
</evidence>
<evidence type="ECO:0000256" key="1">
    <source>
        <dbReference type="RuleBase" id="RU362001"/>
    </source>
</evidence>
<dbReference type="Pfam" id="PF06013">
    <property type="entry name" value="WXG100"/>
    <property type="match status" value="1"/>
</dbReference>
<proteinExistence type="inferred from homology"/>
<dbReference type="Proteomes" id="UP000184831">
    <property type="component" value="Unassembled WGS sequence"/>
</dbReference>
<evidence type="ECO:0000256" key="2">
    <source>
        <dbReference type="SAM" id="Coils"/>
    </source>
</evidence>
<dbReference type="InterPro" id="IPR036689">
    <property type="entry name" value="ESAT-6-like_sf"/>
</dbReference>
<protein>
    <recommendedName>
        <fullName evidence="1">ESAT-6-like protein</fullName>
    </recommendedName>
</protein>